<dbReference type="GO" id="GO:0046872">
    <property type="term" value="F:metal ion binding"/>
    <property type="evidence" value="ECO:0007669"/>
    <property type="project" value="InterPro"/>
</dbReference>
<dbReference type="PANTHER" id="PTHR11496">
    <property type="entry name" value="ALCOHOL DEHYDROGENASE"/>
    <property type="match status" value="1"/>
</dbReference>
<comment type="caution">
    <text evidence="5">The sequence shown here is derived from an EMBL/GenBank/DDBJ whole genome shotgun (WGS) entry which is preliminary data.</text>
</comment>
<dbReference type="InterPro" id="IPR039697">
    <property type="entry name" value="Alcohol_dehydrogenase_Fe"/>
</dbReference>
<dbReference type="Proteomes" id="UP000444174">
    <property type="component" value="Unassembled WGS sequence"/>
</dbReference>
<dbReference type="Gene3D" id="3.40.50.1970">
    <property type="match status" value="1"/>
</dbReference>
<dbReference type="InterPro" id="IPR056798">
    <property type="entry name" value="ADH_Fe_C"/>
</dbReference>
<dbReference type="Gene3D" id="1.20.1090.10">
    <property type="entry name" value="Dehydroquinate synthase-like - alpha domain"/>
    <property type="match status" value="1"/>
</dbReference>
<dbReference type="InterPro" id="IPR001670">
    <property type="entry name" value="ADH_Fe/GldA"/>
</dbReference>
<evidence type="ECO:0000259" key="4">
    <source>
        <dbReference type="Pfam" id="PF25137"/>
    </source>
</evidence>
<evidence type="ECO:0000313" key="6">
    <source>
        <dbReference type="Proteomes" id="UP000444174"/>
    </source>
</evidence>
<evidence type="ECO:0000259" key="3">
    <source>
        <dbReference type="Pfam" id="PF00465"/>
    </source>
</evidence>
<dbReference type="PANTHER" id="PTHR11496:SF102">
    <property type="entry name" value="ALCOHOL DEHYDROGENASE 4"/>
    <property type="match status" value="1"/>
</dbReference>
<evidence type="ECO:0000256" key="1">
    <source>
        <dbReference type="ARBA" id="ARBA00007358"/>
    </source>
</evidence>
<evidence type="ECO:0000313" key="5">
    <source>
        <dbReference type="EMBL" id="MQQ10840.1"/>
    </source>
</evidence>
<dbReference type="EMBL" id="WIBF01000028">
    <property type="protein sequence ID" value="MQQ10840.1"/>
    <property type="molecule type" value="Genomic_DNA"/>
</dbReference>
<organism evidence="5 6">
    <name type="scientific">Tritonibacter litoralis</name>
    <dbReference type="NCBI Taxonomy" id="2662264"/>
    <lineage>
        <taxon>Bacteria</taxon>
        <taxon>Pseudomonadati</taxon>
        <taxon>Pseudomonadota</taxon>
        <taxon>Alphaproteobacteria</taxon>
        <taxon>Rhodobacterales</taxon>
        <taxon>Paracoccaceae</taxon>
        <taxon>Tritonibacter</taxon>
    </lineage>
</organism>
<comment type="similarity">
    <text evidence="1">Belongs to the iron-containing alcohol dehydrogenase family.</text>
</comment>
<protein>
    <submittedName>
        <fullName evidence="5">Iron-containing alcohol dehydrogenase</fullName>
    </submittedName>
</protein>
<dbReference type="Pfam" id="PF25137">
    <property type="entry name" value="ADH_Fe_C"/>
    <property type="match status" value="1"/>
</dbReference>
<reference evidence="5 6" key="1">
    <citation type="submission" date="2019-10" db="EMBL/GenBank/DDBJ databases">
        <title>Epibacterium sp. nov., isolated from seawater.</title>
        <authorList>
            <person name="Zhang X."/>
            <person name="Li N."/>
        </authorList>
    </citation>
    <scope>NUCLEOTIDE SEQUENCE [LARGE SCALE GENOMIC DNA]</scope>
    <source>
        <strain evidence="5 6">SM1979</strain>
    </source>
</reference>
<keyword evidence="2" id="KW-0560">Oxidoreductase</keyword>
<dbReference type="RefSeq" id="WP_153218113.1">
    <property type="nucleotide sequence ID" value="NZ_WIBF01000028.1"/>
</dbReference>
<accession>A0A843YH24</accession>
<name>A0A843YH24_9RHOB</name>
<dbReference type="GO" id="GO:0004022">
    <property type="term" value="F:alcohol dehydrogenase (NAD+) activity"/>
    <property type="evidence" value="ECO:0007669"/>
    <property type="project" value="TreeGrafter"/>
</dbReference>
<keyword evidence="6" id="KW-1185">Reference proteome</keyword>
<sequence length="381" mass="39956">MSAQFHINTPTSVHFGVGAAKALTSVLPKHVEAVLLVRGASETTAQPIREDLEEHGVKVHQVSVTSEPSVASVNSALHEIIGAQCSAVIACGGGSVLDTAKALRFCLELGSELPEDIGTIEKDSLESSSKIVLVAIPTTAGTGAEVTSNVVLGLTGLKKSLRGRHLFPSVALVDPTLFASAPKAVAVGAGLDALTQTIEAFTSRLASPFTDAITEPNVRLGAQALRKVAERGGEEAWTQMGWVSLSSGIALANGGLGAAHGLAAVLGGRYDAPHGLLCGRLLGPVLSKNRSTAEIGSDAFRKIEHCIEVLSEVFPQGCGNDELSGLGIWLKRYQVPRLRDYCPDRRDFDEISETAVFASSSTKNAVPLKKADFREILDAAY</sequence>
<gene>
    <name evidence="5" type="ORF">GFB49_20525</name>
</gene>
<dbReference type="Pfam" id="PF00465">
    <property type="entry name" value="Fe-ADH"/>
    <property type="match status" value="1"/>
</dbReference>
<dbReference type="AlphaFoldDB" id="A0A843YH24"/>
<evidence type="ECO:0000256" key="2">
    <source>
        <dbReference type="ARBA" id="ARBA00023002"/>
    </source>
</evidence>
<proteinExistence type="inferred from homology"/>
<dbReference type="SUPFAM" id="SSF56796">
    <property type="entry name" value="Dehydroquinate synthase-like"/>
    <property type="match status" value="1"/>
</dbReference>
<feature type="domain" description="Fe-containing alcohol dehydrogenase-like C-terminal" evidence="4">
    <location>
        <begin position="188"/>
        <end position="381"/>
    </location>
</feature>
<feature type="domain" description="Alcohol dehydrogenase iron-type/glycerol dehydrogenase GldA" evidence="3">
    <location>
        <begin position="10"/>
        <end position="175"/>
    </location>
</feature>